<organism evidence="1 2">
    <name type="scientific">Sistotremastrum niveocremeum HHB9708</name>
    <dbReference type="NCBI Taxonomy" id="1314777"/>
    <lineage>
        <taxon>Eukaryota</taxon>
        <taxon>Fungi</taxon>
        <taxon>Dikarya</taxon>
        <taxon>Basidiomycota</taxon>
        <taxon>Agaricomycotina</taxon>
        <taxon>Agaricomycetes</taxon>
        <taxon>Sistotremastrales</taxon>
        <taxon>Sistotremastraceae</taxon>
        <taxon>Sertulicium</taxon>
        <taxon>Sertulicium niveocremeum</taxon>
    </lineage>
</organism>
<dbReference type="STRING" id="1314777.A0A164N080"/>
<dbReference type="Proteomes" id="UP000076722">
    <property type="component" value="Unassembled WGS sequence"/>
</dbReference>
<dbReference type="OrthoDB" id="1750432at2759"/>
<dbReference type="InterPro" id="IPR021109">
    <property type="entry name" value="Peptidase_aspartic_dom_sf"/>
</dbReference>
<dbReference type="Gene3D" id="2.40.70.10">
    <property type="entry name" value="Acid Proteases"/>
    <property type="match status" value="1"/>
</dbReference>
<dbReference type="AlphaFoldDB" id="A0A164N080"/>
<gene>
    <name evidence="1" type="ORF">SISNIDRAFT_396033</name>
</gene>
<feature type="non-terminal residue" evidence="1">
    <location>
        <position position="1"/>
    </location>
</feature>
<reference evidence="1 2" key="1">
    <citation type="journal article" date="2016" name="Mol. Biol. Evol.">
        <title>Comparative Genomics of Early-Diverging Mushroom-Forming Fungi Provides Insights into the Origins of Lignocellulose Decay Capabilities.</title>
        <authorList>
            <person name="Nagy L.G."/>
            <person name="Riley R."/>
            <person name="Tritt A."/>
            <person name="Adam C."/>
            <person name="Daum C."/>
            <person name="Floudas D."/>
            <person name="Sun H."/>
            <person name="Yadav J.S."/>
            <person name="Pangilinan J."/>
            <person name="Larsson K.H."/>
            <person name="Matsuura K."/>
            <person name="Barry K."/>
            <person name="Labutti K."/>
            <person name="Kuo R."/>
            <person name="Ohm R.A."/>
            <person name="Bhattacharya S.S."/>
            <person name="Shirouzu T."/>
            <person name="Yoshinaga Y."/>
            <person name="Martin F.M."/>
            <person name="Grigoriev I.V."/>
            <person name="Hibbett D.S."/>
        </authorList>
    </citation>
    <scope>NUCLEOTIDE SEQUENCE [LARGE SCALE GENOMIC DNA]</scope>
    <source>
        <strain evidence="1 2">HHB9708</strain>
    </source>
</reference>
<protein>
    <submittedName>
        <fullName evidence="1">Uncharacterized protein</fullName>
    </submittedName>
</protein>
<dbReference type="SUPFAM" id="SSF50630">
    <property type="entry name" value="Acid proteases"/>
    <property type="match status" value="1"/>
</dbReference>
<evidence type="ECO:0000313" key="1">
    <source>
        <dbReference type="EMBL" id="KZS87228.1"/>
    </source>
</evidence>
<dbReference type="CDD" id="cd00303">
    <property type="entry name" value="retropepsin_like"/>
    <property type="match status" value="1"/>
</dbReference>
<keyword evidence="2" id="KW-1185">Reference proteome</keyword>
<proteinExistence type="predicted"/>
<accession>A0A164N080</accession>
<dbReference type="Pfam" id="PF08284">
    <property type="entry name" value="RVP_2"/>
    <property type="match status" value="1"/>
</dbReference>
<name>A0A164N080_9AGAM</name>
<sequence>LVNGQRAKCLFDSGCETVLCSPEFQTACKLPRFLYEKPCHLQLAVKGSKSAINYSTEATFNVNGLQVRSNMDVANIDNYEVIIGVPLLRKLKVSMHFAEVCRLEANGSPVPIFEPKVGHDMSAEEVSNRIDGWVSEYADVFGEQPLELPPFRAVNHEINLIDEKLVLKYRMPRCPDELKSQLFEKIQRYTAAQWWFPKKATSAAPMLCVLK</sequence>
<evidence type="ECO:0000313" key="2">
    <source>
        <dbReference type="Proteomes" id="UP000076722"/>
    </source>
</evidence>
<dbReference type="EMBL" id="KV419453">
    <property type="protein sequence ID" value="KZS87228.1"/>
    <property type="molecule type" value="Genomic_DNA"/>
</dbReference>
<feature type="non-terminal residue" evidence="1">
    <location>
        <position position="211"/>
    </location>
</feature>